<keyword evidence="11" id="KW-1185">Reference proteome</keyword>
<dbReference type="GO" id="GO:0000287">
    <property type="term" value="F:magnesium ion binding"/>
    <property type="evidence" value="ECO:0007669"/>
    <property type="project" value="UniProtKB-UniRule"/>
</dbReference>
<dbReference type="NCBIfam" id="TIGR00516">
    <property type="entry name" value="acpS"/>
    <property type="match status" value="1"/>
</dbReference>
<evidence type="ECO:0000256" key="7">
    <source>
        <dbReference type="ARBA" id="ARBA00023160"/>
    </source>
</evidence>
<reference evidence="10 11" key="1">
    <citation type="journal article" date="2009" name="Appl. Environ. Microbiol.">
        <title>Genomic analysis of 'Elusimicrobium minutum,' the first cultivated representative of the phylum 'Elusimicrobia' (formerly termite group 1).</title>
        <authorList>
            <person name="Herlemann D.P.R."/>
            <person name="Geissinger O."/>
            <person name="Ikeda-Ohtsubo W."/>
            <person name="Kunin V."/>
            <person name="Sun H."/>
            <person name="Lapidus A."/>
            <person name="Hugenholtz P."/>
            <person name="Brune A."/>
        </authorList>
    </citation>
    <scope>NUCLEOTIDE SEQUENCE [LARGE SCALE GENOMIC DNA]</scope>
    <source>
        <strain evidence="10 11">Pei191</strain>
    </source>
</reference>
<evidence type="ECO:0000256" key="4">
    <source>
        <dbReference type="ARBA" id="ARBA00022832"/>
    </source>
</evidence>
<dbReference type="RefSeq" id="WP_012415483.1">
    <property type="nucleotide sequence ID" value="NC_010644.1"/>
</dbReference>
<evidence type="ECO:0000256" key="3">
    <source>
        <dbReference type="ARBA" id="ARBA00022723"/>
    </source>
</evidence>
<evidence type="ECO:0000256" key="8">
    <source>
        <dbReference type="HAMAP-Rule" id="MF_00101"/>
    </source>
</evidence>
<keyword evidence="2 8" id="KW-0808">Transferase</keyword>
<feature type="domain" description="4'-phosphopantetheinyl transferase" evidence="9">
    <location>
        <begin position="5"/>
        <end position="111"/>
    </location>
</feature>
<dbReference type="InterPro" id="IPR002582">
    <property type="entry name" value="ACPS"/>
</dbReference>
<proteinExistence type="inferred from homology"/>
<protein>
    <recommendedName>
        <fullName evidence="8">Holo-[acyl-carrier-protein] synthase</fullName>
        <shortName evidence="8">Holo-ACP synthase</shortName>
        <ecNumber evidence="8">2.7.8.7</ecNumber>
    </recommendedName>
    <alternativeName>
        <fullName evidence="8">4'-phosphopantetheinyl transferase AcpS</fullName>
    </alternativeName>
</protein>
<dbReference type="Pfam" id="PF01648">
    <property type="entry name" value="ACPS"/>
    <property type="match status" value="1"/>
</dbReference>
<comment type="catalytic activity">
    <reaction evidence="8">
        <text>apo-[ACP] + CoA = holo-[ACP] + adenosine 3',5'-bisphosphate + H(+)</text>
        <dbReference type="Rhea" id="RHEA:12068"/>
        <dbReference type="Rhea" id="RHEA-COMP:9685"/>
        <dbReference type="Rhea" id="RHEA-COMP:9690"/>
        <dbReference type="ChEBI" id="CHEBI:15378"/>
        <dbReference type="ChEBI" id="CHEBI:29999"/>
        <dbReference type="ChEBI" id="CHEBI:57287"/>
        <dbReference type="ChEBI" id="CHEBI:58343"/>
        <dbReference type="ChEBI" id="CHEBI:64479"/>
        <dbReference type="EC" id="2.7.8.7"/>
    </reaction>
</comment>
<dbReference type="KEGG" id="emi:Emin_1318"/>
<sequence>MKITGLGTDIVEVERIAEFAKNSAALERVFSKTELEYCLNKKNKYEHLAVRFAAKEAVYKALPFGGVALKDIEVSNLSDGSPQVTVNDKRAETFKINISLSHTKNYATAVALVTEYEDNK</sequence>
<keyword evidence="3 8" id="KW-0479">Metal-binding</keyword>
<gene>
    <name evidence="8" type="primary">acpS</name>
    <name evidence="10" type="ordered locus">Emin_1318</name>
</gene>
<dbReference type="SUPFAM" id="SSF56214">
    <property type="entry name" value="4'-phosphopantetheinyl transferase"/>
    <property type="match status" value="1"/>
</dbReference>
<dbReference type="HAMAP" id="MF_00101">
    <property type="entry name" value="AcpS"/>
    <property type="match status" value="1"/>
</dbReference>
<evidence type="ECO:0000313" key="10">
    <source>
        <dbReference type="EMBL" id="ACC98868.1"/>
    </source>
</evidence>
<evidence type="ECO:0000256" key="1">
    <source>
        <dbReference type="ARBA" id="ARBA00022516"/>
    </source>
</evidence>
<dbReference type="Gene3D" id="3.90.470.20">
    <property type="entry name" value="4'-phosphopantetheinyl transferase domain"/>
    <property type="match status" value="1"/>
</dbReference>
<dbReference type="EC" id="2.7.8.7" evidence="8"/>
<dbReference type="EMBL" id="CP001055">
    <property type="protein sequence ID" value="ACC98868.1"/>
    <property type="molecule type" value="Genomic_DNA"/>
</dbReference>
<dbReference type="NCBIfam" id="TIGR00556">
    <property type="entry name" value="pantethn_trn"/>
    <property type="match status" value="1"/>
</dbReference>
<dbReference type="GO" id="GO:0005737">
    <property type="term" value="C:cytoplasm"/>
    <property type="evidence" value="ECO:0007669"/>
    <property type="project" value="UniProtKB-SubCell"/>
</dbReference>
<keyword evidence="5 8" id="KW-0460">Magnesium</keyword>
<organism evidence="10 11">
    <name type="scientific">Elusimicrobium minutum (strain Pei191)</name>
    <dbReference type="NCBI Taxonomy" id="445932"/>
    <lineage>
        <taxon>Bacteria</taxon>
        <taxon>Pseudomonadati</taxon>
        <taxon>Elusimicrobiota</taxon>
        <taxon>Elusimicrobia</taxon>
        <taxon>Elusimicrobiales</taxon>
        <taxon>Elusimicrobiaceae</taxon>
        <taxon>Elusimicrobium</taxon>
    </lineage>
</organism>
<dbReference type="STRING" id="445932.Emin_1318"/>
<feature type="binding site" evidence="8">
    <location>
        <position position="56"/>
    </location>
    <ligand>
        <name>Mg(2+)</name>
        <dbReference type="ChEBI" id="CHEBI:18420"/>
    </ligand>
</feature>
<dbReference type="AlphaFoldDB" id="B2KEC2"/>
<comment type="cofactor">
    <cofactor evidence="8">
        <name>Mg(2+)</name>
        <dbReference type="ChEBI" id="CHEBI:18420"/>
    </cofactor>
</comment>
<dbReference type="InterPro" id="IPR008278">
    <property type="entry name" value="4-PPantetheinyl_Trfase_dom"/>
</dbReference>
<dbReference type="OrthoDB" id="517356at2"/>
<comment type="similarity">
    <text evidence="8">Belongs to the P-Pant transferase superfamily. AcpS family.</text>
</comment>
<keyword evidence="8" id="KW-0963">Cytoplasm</keyword>
<evidence type="ECO:0000256" key="2">
    <source>
        <dbReference type="ARBA" id="ARBA00022679"/>
    </source>
</evidence>
<evidence type="ECO:0000256" key="5">
    <source>
        <dbReference type="ARBA" id="ARBA00022842"/>
    </source>
</evidence>
<comment type="subcellular location">
    <subcellularLocation>
        <location evidence="8">Cytoplasm</location>
    </subcellularLocation>
</comment>
<dbReference type="InterPro" id="IPR004568">
    <property type="entry name" value="Ppantetheine-prot_Trfase_dom"/>
</dbReference>
<evidence type="ECO:0000256" key="6">
    <source>
        <dbReference type="ARBA" id="ARBA00023098"/>
    </source>
</evidence>
<keyword evidence="4 8" id="KW-0276">Fatty acid metabolism</keyword>
<keyword evidence="7 8" id="KW-0275">Fatty acid biosynthesis</keyword>
<comment type="function">
    <text evidence="8">Transfers the 4'-phosphopantetheine moiety from coenzyme A to a Ser of acyl-carrier-protein.</text>
</comment>
<accession>B2KEC2</accession>
<dbReference type="GO" id="GO:0008897">
    <property type="term" value="F:holo-[acyl-carrier-protein] synthase activity"/>
    <property type="evidence" value="ECO:0007669"/>
    <property type="project" value="UniProtKB-UniRule"/>
</dbReference>
<keyword evidence="1 8" id="KW-0444">Lipid biosynthesis</keyword>
<feature type="binding site" evidence="8">
    <location>
        <position position="9"/>
    </location>
    <ligand>
        <name>Mg(2+)</name>
        <dbReference type="ChEBI" id="CHEBI:18420"/>
    </ligand>
</feature>
<dbReference type="InterPro" id="IPR037143">
    <property type="entry name" value="4-PPantetheinyl_Trfase_dom_sf"/>
</dbReference>
<dbReference type="GO" id="GO:0006633">
    <property type="term" value="P:fatty acid biosynthetic process"/>
    <property type="evidence" value="ECO:0007669"/>
    <property type="project" value="UniProtKB-UniRule"/>
</dbReference>
<evidence type="ECO:0000259" key="9">
    <source>
        <dbReference type="Pfam" id="PF01648"/>
    </source>
</evidence>
<name>B2KEC2_ELUMP</name>
<dbReference type="Proteomes" id="UP000001029">
    <property type="component" value="Chromosome"/>
</dbReference>
<dbReference type="HOGENOM" id="CLU_089696_0_2_0"/>
<evidence type="ECO:0000313" key="11">
    <source>
        <dbReference type="Proteomes" id="UP000001029"/>
    </source>
</evidence>
<keyword evidence="6 8" id="KW-0443">Lipid metabolism</keyword>